<evidence type="ECO:0000313" key="4">
    <source>
        <dbReference type="Proteomes" id="UP000193642"/>
    </source>
</evidence>
<dbReference type="SUPFAM" id="SSF52058">
    <property type="entry name" value="L domain-like"/>
    <property type="match status" value="1"/>
</dbReference>
<dbReference type="InterPro" id="IPR046959">
    <property type="entry name" value="PRK1-6/SRF4-like"/>
</dbReference>
<dbReference type="Gene3D" id="3.80.10.10">
    <property type="entry name" value="Ribonuclease Inhibitor"/>
    <property type="match status" value="1"/>
</dbReference>
<evidence type="ECO:0008006" key="5">
    <source>
        <dbReference type="Google" id="ProtNLM"/>
    </source>
</evidence>
<sequence length="285" mass="30070">MLDVSQNQLTGEIPSLPQNLQTLALQNNNFTGSVPPLPTTLQALNLENNTLTGAIPSIPSGVNTPVGLNGNCFIDSDRFNVTNNPSCEALLKPLTNTTTDSGATGRLIGSIVGGVAGLVLICCVLFGYIRKKRTGKESSTRLDGSDIPGPQTGQPKTRPISTLVDIPVSRQGSSSSSSSTEDTIIPEQEIVLNPQPHGKRSMINDAFMVSNGEGEKGSFMNAAFRNVSLPGLDKKDKEDVTVGESGALRWVPTNPDTALWSVEDTGDWAAMIPRVGVTLKAAIIS</sequence>
<keyword evidence="2" id="KW-1133">Transmembrane helix</keyword>
<evidence type="ECO:0000313" key="3">
    <source>
        <dbReference type="EMBL" id="ORY33229.1"/>
    </source>
</evidence>
<dbReference type="Pfam" id="PF00560">
    <property type="entry name" value="LRR_1"/>
    <property type="match status" value="2"/>
</dbReference>
<protein>
    <recommendedName>
        <fullName evidence="5">L domain-like protein</fullName>
    </recommendedName>
</protein>
<evidence type="ECO:0000256" key="2">
    <source>
        <dbReference type="SAM" id="Phobius"/>
    </source>
</evidence>
<dbReference type="PANTHER" id="PTHR48007:SF4">
    <property type="entry name" value="LEUCINE-RICH REPEAT RECEPTOR-LIKE PROTEIN KINASE PXC1"/>
    <property type="match status" value="1"/>
</dbReference>
<comment type="caution">
    <text evidence="3">The sequence shown here is derived from an EMBL/GenBank/DDBJ whole genome shotgun (WGS) entry which is preliminary data.</text>
</comment>
<keyword evidence="2" id="KW-0812">Transmembrane</keyword>
<name>A0A1Y2BEG5_9FUNG</name>
<dbReference type="EMBL" id="MCGO01000068">
    <property type="protein sequence ID" value="ORY33229.1"/>
    <property type="molecule type" value="Genomic_DNA"/>
</dbReference>
<dbReference type="PANTHER" id="PTHR48007">
    <property type="entry name" value="LEUCINE-RICH REPEAT RECEPTOR-LIKE PROTEIN KINASE PXC1"/>
    <property type="match status" value="1"/>
</dbReference>
<dbReference type="AlphaFoldDB" id="A0A1Y2BEG5"/>
<keyword evidence="4" id="KW-1185">Reference proteome</keyword>
<accession>A0A1Y2BEG5</accession>
<feature type="region of interest" description="Disordered" evidence="1">
    <location>
        <begin position="137"/>
        <end position="161"/>
    </location>
</feature>
<dbReference type="InterPro" id="IPR032675">
    <property type="entry name" value="LRR_dom_sf"/>
</dbReference>
<dbReference type="Proteomes" id="UP000193642">
    <property type="component" value="Unassembled WGS sequence"/>
</dbReference>
<gene>
    <name evidence="3" type="ORF">BCR33DRAFT_723214</name>
</gene>
<keyword evidence="2" id="KW-0472">Membrane</keyword>
<feature type="transmembrane region" description="Helical" evidence="2">
    <location>
        <begin position="107"/>
        <end position="129"/>
    </location>
</feature>
<proteinExistence type="predicted"/>
<reference evidence="3 4" key="1">
    <citation type="submission" date="2016-07" db="EMBL/GenBank/DDBJ databases">
        <title>Pervasive Adenine N6-methylation of Active Genes in Fungi.</title>
        <authorList>
            <consortium name="DOE Joint Genome Institute"/>
            <person name="Mondo S.J."/>
            <person name="Dannebaum R.O."/>
            <person name="Kuo R.C."/>
            <person name="Labutti K."/>
            <person name="Haridas S."/>
            <person name="Kuo A."/>
            <person name="Salamov A."/>
            <person name="Ahrendt S.R."/>
            <person name="Lipzen A."/>
            <person name="Sullivan W."/>
            <person name="Andreopoulos W.B."/>
            <person name="Clum A."/>
            <person name="Lindquist E."/>
            <person name="Daum C."/>
            <person name="Ramamoorthy G.K."/>
            <person name="Gryganskyi A."/>
            <person name="Culley D."/>
            <person name="Magnuson J.K."/>
            <person name="James T.Y."/>
            <person name="O'Malley M.A."/>
            <person name="Stajich J.E."/>
            <person name="Spatafora J.W."/>
            <person name="Visel A."/>
            <person name="Grigoriev I.V."/>
        </authorList>
    </citation>
    <scope>NUCLEOTIDE SEQUENCE [LARGE SCALE GENOMIC DNA]</scope>
    <source>
        <strain evidence="3 4">JEL800</strain>
    </source>
</reference>
<dbReference type="InterPro" id="IPR001611">
    <property type="entry name" value="Leu-rich_rpt"/>
</dbReference>
<organism evidence="3 4">
    <name type="scientific">Rhizoclosmatium globosum</name>
    <dbReference type="NCBI Taxonomy" id="329046"/>
    <lineage>
        <taxon>Eukaryota</taxon>
        <taxon>Fungi</taxon>
        <taxon>Fungi incertae sedis</taxon>
        <taxon>Chytridiomycota</taxon>
        <taxon>Chytridiomycota incertae sedis</taxon>
        <taxon>Chytridiomycetes</taxon>
        <taxon>Chytridiales</taxon>
        <taxon>Chytriomycetaceae</taxon>
        <taxon>Rhizoclosmatium</taxon>
    </lineage>
</organism>
<evidence type="ECO:0000256" key="1">
    <source>
        <dbReference type="SAM" id="MobiDB-lite"/>
    </source>
</evidence>
<dbReference type="STRING" id="329046.A0A1Y2BEG5"/>
<dbReference type="OrthoDB" id="10551406at2759"/>